<proteinExistence type="predicted"/>
<accession>F4RB08</accession>
<keyword evidence="2" id="KW-1185">Reference proteome</keyword>
<evidence type="ECO:0000313" key="1">
    <source>
        <dbReference type="EMBL" id="EGG10683.1"/>
    </source>
</evidence>
<dbReference type="AlphaFoldDB" id="F4RB08"/>
<dbReference type="VEuPathDB" id="FungiDB:MELLADRAFT_60351"/>
<gene>
    <name evidence="1" type="ORF">MELLADRAFT_60351</name>
</gene>
<organism evidence="2">
    <name type="scientific">Melampsora larici-populina (strain 98AG31 / pathotype 3-4-7)</name>
    <name type="common">Poplar leaf rust fungus</name>
    <dbReference type="NCBI Taxonomy" id="747676"/>
    <lineage>
        <taxon>Eukaryota</taxon>
        <taxon>Fungi</taxon>
        <taxon>Dikarya</taxon>
        <taxon>Basidiomycota</taxon>
        <taxon>Pucciniomycotina</taxon>
        <taxon>Pucciniomycetes</taxon>
        <taxon>Pucciniales</taxon>
        <taxon>Melampsoraceae</taxon>
        <taxon>Melampsora</taxon>
    </lineage>
</organism>
<dbReference type="KEGG" id="mlr:MELLADRAFT_60351"/>
<name>F4RB08_MELLP</name>
<dbReference type="HOGENOM" id="CLU_1917500_0_0_1"/>
<dbReference type="RefSeq" id="XP_007406152.1">
    <property type="nucleotide sequence ID" value="XM_007406090.1"/>
</dbReference>
<dbReference type="InParanoid" id="F4RB08"/>
<sequence>MALNAHYPNFLDETNDSPLPTPETVVDALAKVPDVLPMPTTPSGRITQRKCLKKYSLTPDESALDMLLDNSFPSANAAPTMSASKQGHSAGQAILAHHAVDALPSISTPHCVRERLPTPRCDGNATWKCGED</sequence>
<dbReference type="Proteomes" id="UP000001072">
    <property type="component" value="Unassembled WGS sequence"/>
</dbReference>
<evidence type="ECO:0000313" key="2">
    <source>
        <dbReference type="Proteomes" id="UP000001072"/>
    </source>
</evidence>
<reference evidence="2" key="1">
    <citation type="journal article" date="2011" name="Proc. Natl. Acad. Sci. U.S.A.">
        <title>Obligate biotrophy features unraveled by the genomic analysis of rust fungi.</title>
        <authorList>
            <person name="Duplessis S."/>
            <person name="Cuomo C.A."/>
            <person name="Lin Y.-C."/>
            <person name="Aerts A."/>
            <person name="Tisserant E."/>
            <person name="Veneault-Fourrey C."/>
            <person name="Joly D.L."/>
            <person name="Hacquard S."/>
            <person name="Amselem J."/>
            <person name="Cantarel B.L."/>
            <person name="Chiu R."/>
            <person name="Coutinho P.M."/>
            <person name="Feau N."/>
            <person name="Field M."/>
            <person name="Frey P."/>
            <person name="Gelhaye E."/>
            <person name="Goldberg J."/>
            <person name="Grabherr M.G."/>
            <person name="Kodira C.D."/>
            <person name="Kohler A."/>
            <person name="Kuees U."/>
            <person name="Lindquist E.A."/>
            <person name="Lucas S.M."/>
            <person name="Mago R."/>
            <person name="Mauceli E."/>
            <person name="Morin E."/>
            <person name="Murat C."/>
            <person name="Pangilinan J.L."/>
            <person name="Park R."/>
            <person name="Pearson M."/>
            <person name="Quesneville H."/>
            <person name="Rouhier N."/>
            <person name="Sakthikumar S."/>
            <person name="Salamov A.A."/>
            <person name="Schmutz J."/>
            <person name="Selles B."/>
            <person name="Shapiro H."/>
            <person name="Tanguay P."/>
            <person name="Tuskan G.A."/>
            <person name="Henrissat B."/>
            <person name="Van de Peer Y."/>
            <person name="Rouze P."/>
            <person name="Ellis J.G."/>
            <person name="Dodds P.N."/>
            <person name="Schein J.E."/>
            <person name="Zhong S."/>
            <person name="Hamelin R.C."/>
            <person name="Grigoriev I.V."/>
            <person name="Szabo L.J."/>
            <person name="Martin F."/>
        </authorList>
    </citation>
    <scope>NUCLEOTIDE SEQUENCE [LARGE SCALE GENOMIC DNA]</scope>
    <source>
        <strain evidence="2">98AG31 / pathotype 3-4-7</strain>
    </source>
</reference>
<protein>
    <submittedName>
        <fullName evidence="1">Uncharacterized protein</fullName>
    </submittedName>
</protein>
<dbReference type="GeneID" id="18929532"/>
<dbReference type="EMBL" id="GL883094">
    <property type="protein sequence ID" value="EGG10683.1"/>
    <property type="molecule type" value="Genomic_DNA"/>
</dbReference>